<dbReference type="OrthoDB" id="261426at2759"/>
<comment type="similarity">
    <text evidence="4">Belongs to the vitamin-B12 dependent methionine synthase family.</text>
</comment>
<feature type="binding site" evidence="17">
    <location>
        <position position="245"/>
    </location>
    <ligand>
        <name>Zn(2+)</name>
        <dbReference type="ChEBI" id="CHEBI:29105"/>
    </ligand>
</feature>
<dbReference type="InterPro" id="IPR011005">
    <property type="entry name" value="Dihydropteroate_synth-like_sf"/>
</dbReference>
<evidence type="ECO:0000259" key="18">
    <source>
        <dbReference type="PROSITE" id="PS50970"/>
    </source>
</evidence>
<dbReference type="Pfam" id="PF00809">
    <property type="entry name" value="Pterin_bind"/>
    <property type="match status" value="1"/>
</dbReference>
<dbReference type="SUPFAM" id="SSF82282">
    <property type="entry name" value="Homocysteine S-methyltransferase"/>
    <property type="match status" value="1"/>
</dbReference>
<name>A0A0D2MYK2_9CHLO</name>
<dbReference type="GO" id="GO:0032259">
    <property type="term" value="P:methylation"/>
    <property type="evidence" value="ECO:0007669"/>
    <property type="project" value="UniProtKB-KW"/>
</dbReference>
<feature type="domain" description="Hcy-binding" evidence="18">
    <location>
        <begin position="1"/>
        <end position="260"/>
    </location>
</feature>
<evidence type="ECO:0000313" key="20">
    <source>
        <dbReference type="Proteomes" id="UP000054498"/>
    </source>
</evidence>
<keyword evidence="6 17" id="KW-0489">Methyltransferase</keyword>
<evidence type="ECO:0000256" key="5">
    <source>
        <dbReference type="ARBA" id="ARBA00012032"/>
    </source>
</evidence>
<dbReference type="GO" id="GO:0050667">
    <property type="term" value="P:homocysteine metabolic process"/>
    <property type="evidence" value="ECO:0007669"/>
    <property type="project" value="TreeGrafter"/>
</dbReference>
<feature type="binding site" evidence="17">
    <location>
        <position position="246"/>
    </location>
    <ligand>
        <name>Zn(2+)</name>
        <dbReference type="ChEBI" id="CHEBI:29105"/>
    </ligand>
</feature>
<evidence type="ECO:0000256" key="11">
    <source>
        <dbReference type="ARBA" id="ARBA00022723"/>
    </source>
</evidence>
<dbReference type="Proteomes" id="UP000054498">
    <property type="component" value="Unassembled WGS sequence"/>
</dbReference>
<evidence type="ECO:0000313" key="19">
    <source>
        <dbReference type="EMBL" id="KIY99235.1"/>
    </source>
</evidence>
<evidence type="ECO:0000256" key="8">
    <source>
        <dbReference type="ARBA" id="ARBA00022628"/>
    </source>
</evidence>
<feature type="binding site" evidence="17">
    <location>
        <position position="182"/>
    </location>
    <ligand>
        <name>Zn(2+)</name>
        <dbReference type="ChEBI" id="CHEBI:29105"/>
    </ligand>
</feature>
<dbReference type="InterPro" id="IPR050554">
    <property type="entry name" value="Met_Synthase/Corrinoid"/>
</dbReference>
<dbReference type="GO" id="GO:0031419">
    <property type="term" value="F:cobalamin binding"/>
    <property type="evidence" value="ECO:0007669"/>
    <property type="project" value="UniProtKB-KW"/>
</dbReference>
<evidence type="ECO:0000256" key="4">
    <source>
        <dbReference type="ARBA" id="ARBA00010398"/>
    </source>
</evidence>
<dbReference type="InterPro" id="IPR003726">
    <property type="entry name" value="HCY_dom"/>
</dbReference>
<reference evidence="19 20" key="1">
    <citation type="journal article" date="2013" name="BMC Genomics">
        <title>Reconstruction of the lipid metabolism for the microalga Monoraphidium neglectum from its genome sequence reveals characteristics suitable for biofuel production.</title>
        <authorList>
            <person name="Bogen C."/>
            <person name="Al-Dilaimi A."/>
            <person name="Albersmeier A."/>
            <person name="Wichmann J."/>
            <person name="Grundmann M."/>
            <person name="Rupp O."/>
            <person name="Lauersen K.J."/>
            <person name="Blifernez-Klassen O."/>
            <person name="Kalinowski J."/>
            <person name="Goesmann A."/>
            <person name="Mussgnug J.H."/>
            <person name="Kruse O."/>
        </authorList>
    </citation>
    <scope>NUCLEOTIDE SEQUENCE [LARGE SCALE GENOMIC DNA]</scope>
    <source>
        <strain evidence="19 20">SAG 48.87</strain>
    </source>
</reference>
<dbReference type="GO" id="GO:0046872">
    <property type="term" value="F:metal ion binding"/>
    <property type="evidence" value="ECO:0007669"/>
    <property type="project" value="UniProtKB-KW"/>
</dbReference>
<keyword evidence="7" id="KW-0028">Amino-acid biosynthesis</keyword>
<evidence type="ECO:0000256" key="15">
    <source>
        <dbReference type="ARBA" id="ARBA00030163"/>
    </source>
</evidence>
<accession>A0A0D2MYK2</accession>
<evidence type="ECO:0000256" key="12">
    <source>
        <dbReference type="ARBA" id="ARBA00022833"/>
    </source>
</evidence>
<comment type="cofactor">
    <cofactor evidence="2">
        <name>methylcob(III)alamin</name>
        <dbReference type="ChEBI" id="CHEBI:28115"/>
    </cofactor>
</comment>
<evidence type="ECO:0000256" key="1">
    <source>
        <dbReference type="ARBA" id="ARBA00001947"/>
    </source>
</evidence>
<keyword evidence="11 17" id="KW-0479">Metal-binding</keyword>
<evidence type="ECO:0000256" key="7">
    <source>
        <dbReference type="ARBA" id="ARBA00022605"/>
    </source>
</evidence>
<comment type="pathway">
    <text evidence="3">Amino-acid biosynthesis; L-methionine biosynthesis via de novo pathway; L-methionine from L-homocysteine (MetH route): step 1/1.</text>
</comment>
<proteinExistence type="inferred from homology"/>
<dbReference type="InterPro" id="IPR036589">
    <property type="entry name" value="HCY_dom_sf"/>
</dbReference>
<dbReference type="AlphaFoldDB" id="A0A0D2MYK2"/>
<dbReference type="STRING" id="145388.A0A0D2MYK2"/>
<keyword evidence="8" id="KW-0846">Cobalamin</keyword>
<keyword evidence="14" id="KW-0170">Cobalt</keyword>
<evidence type="ECO:0000256" key="2">
    <source>
        <dbReference type="ARBA" id="ARBA00001956"/>
    </source>
</evidence>
<keyword evidence="9 17" id="KW-0808">Transferase</keyword>
<dbReference type="GO" id="GO:0005829">
    <property type="term" value="C:cytosol"/>
    <property type="evidence" value="ECO:0007669"/>
    <property type="project" value="TreeGrafter"/>
</dbReference>
<evidence type="ECO:0000256" key="10">
    <source>
        <dbReference type="ARBA" id="ARBA00022691"/>
    </source>
</evidence>
<dbReference type="RefSeq" id="XP_013898255.1">
    <property type="nucleotide sequence ID" value="XM_014042801.1"/>
</dbReference>
<dbReference type="UniPathway" id="UPA00051">
    <property type="reaction ID" value="UER00081"/>
</dbReference>
<evidence type="ECO:0000256" key="17">
    <source>
        <dbReference type="PROSITE-ProRule" id="PRU00333"/>
    </source>
</evidence>
<evidence type="ECO:0000256" key="14">
    <source>
        <dbReference type="ARBA" id="ARBA00023285"/>
    </source>
</evidence>
<evidence type="ECO:0000256" key="9">
    <source>
        <dbReference type="ARBA" id="ARBA00022679"/>
    </source>
</evidence>
<keyword evidence="12 17" id="KW-0862">Zinc</keyword>
<dbReference type="KEGG" id="mng:MNEG_8727"/>
<dbReference type="Pfam" id="PF02574">
    <property type="entry name" value="S-methyl_trans"/>
    <property type="match status" value="1"/>
</dbReference>
<dbReference type="Gene3D" id="3.20.20.330">
    <property type="entry name" value="Homocysteine-binding-like domain"/>
    <property type="match status" value="2"/>
</dbReference>
<dbReference type="EC" id="2.1.1.13" evidence="5"/>
<evidence type="ECO:0000256" key="13">
    <source>
        <dbReference type="ARBA" id="ARBA00023167"/>
    </source>
</evidence>
<dbReference type="FunFam" id="3.20.20.330:FF:000001">
    <property type="entry name" value="Methionine synthase"/>
    <property type="match status" value="1"/>
</dbReference>
<dbReference type="GeneID" id="25741602"/>
<gene>
    <name evidence="19" type="ORF">MNEG_8727</name>
</gene>
<organism evidence="19 20">
    <name type="scientific">Monoraphidium neglectum</name>
    <dbReference type="NCBI Taxonomy" id="145388"/>
    <lineage>
        <taxon>Eukaryota</taxon>
        <taxon>Viridiplantae</taxon>
        <taxon>Chlorophyta</taxon>
        <taxon>core chlorophytes</taxon>
        <taxon>Chlorophyceae</taxon>
        <taxon>CS clade</taxon>
        <taxon>Sphaeropleales</taxon>
        <taxon>Selenastraceae</taxon>
        <taxon>Monoraphidium</taxon>
    </lineage>
</organism>
<comment type="cofactor">
    <cofactor evidence="1 17">
        <name>Zn(2+)</name>
        <dbReference type="ChEBI" id="CHEBI:29105"/>
    </cofactor>
</comment>
<keyword evidence="10" id="KW-0949">S-adenosyl-L-methionine</keyword>
<dbReference type="PROSITE" id="PS50970">
    <property type="entry name" value="HCY"/>
    <property type="match status" value="1"/>
</dbReference>
<keyword evidence="13" id="KW-0486">Methionine biosynthesis</keyword>
<dbReference type="InterPro" id="IPR000489">
    <property type="entry name" value="Pterin-binding_dom"/>
</dbReference>
<keyword evidence="20" id="KW-1185">Reference proteome</keyword>
<evidence type="ECO:0000256" key="6">
    <source>
        <dbReference type="ARBA" id="ARBA00022603"/>
    </source>
</evidence>
<dbReference type="GO" id="GO:0046653">
    <property type="term" value="P:tetrahydrofolate metabolic process"/>
    <property type="evidence" value="ECO:0007669"/>
    <property type="project" value="TreeGrafter"/>
</dbReference>
<sequence length="388" mass="41793">MAGEGAGALLAAGASDGTTDGPPVPQYKLWADPLQLSAAFAPLEALMRERIIYIDGAMGTMIQRYKLEEEDFRDAERVPSVENPAFRGITYDEVVDAYYEQLEGLYDGGVDMLLVETIFDTLNAKAAVFALEKFFGDKGVRLPVFISGTIVDNSGRTLSGQTNEAFWNSVSHAKPMAIGLNCALGASDMKQYIANLSACADCFVFCYPNAGLPNAMGGYDQKGVEMAEEVRPFFEEGLVNAVGGCCGTTPEHIAAIRAVASTFPPRATHPVEPLLRISGLEPFNYTPDASNMRRTFIKIGERCNVAGSIAFKKAIIDGDFDTALGIALKQVQQGADVLDINMDDGLIEGVPAMTKFVNLCISGGRCWADYRTNGGCQVWDCRVRSLGP</sequence>
<evidence type="ECO:0000256" key="3">
    <source>
        <dbReference type="ARBA" id="ARBA00005178"/>
    </source>
</evidence>
<protein>
    <recommendedName>
        <fullName evidence="5">methionine synthase</fullName>
        <ecNumber evidence="5">2.1.1.13</ecNumber>
    </recommendedName>
    <alternativeName>
        <fullName evidence="16">5-methyltetrahydrofolate--homocysteine methyltransferase</fullName>
    </alternativeName>
    <alternativeName>
        <fullName evidence="15">Vitamin-B12 dependent methionine synthase</fullName>
    </alternativeName>
</protein>
<dbReference type="Gene3D" id="3.20.20.20">
    <property type="entry name" value="Dihydropteroate synthase-like"/>
    <property type="match status" value="1"/>
</dbReference>
<dbReference type="EMBL" id="KK101910">
    <property type="protein sequence ID" value="KIY99235.1"/>
    <property type="molecule type" value="Genomic_DNA"/>
</dbReference>
<dbReference type="PANTHER" id="PTHR45833">
    <property type="entry name" value="METHIONINE SYNTHASE"/>
    <property type="match status" value="1"/>
</dbReference>
<dbReference type="PANTHER" id="PTHR45833:SF1">
    <property type="entry name" value="METHIONINE SYNTHASE"/>
    <property type="match status" value="1"/>
</dbReference>
<evidence type="ECO:0000256" key="16">
    <source>
        <dbReference type="ARBA" id="ARBA00031040"/>
    </source>
</evidence>
<dbReference type="GO" id="GO:0008705">
    <property type="term" value="F:methionine synthase activity"/>
    <property type="evidence" value="ECO:0007669"/>
    <property type="project" value="UniProtKB-EC"/>
</dbReference>